<organism evidence="1 2">
    <name type="scientific">Veillonella dispar DORA_11</name>
    <dbReference type="NCBI Taxonomy" id="1403949"/>
    <lineage>
        <taxon>Bacteria</taxon>
        <taxon>Bacillati</taxon>
        <taxon>Bacillota</taxon>
        <taxon>Negativicutes</taxon>
        <taxon>Veillonellales</taxon>
        <taxon>Veillonellaceae</taxon>
        <taxon>Veillonella</taxon>
    </lineage>
</organism>
<evidence type="ECO:0000313" key="2">
    <source>
        <dbReference type="Proteomes" id="UP000018855"/>
    </source>
</evidence>
<name>W1V9N6_9FIRM</name>
<gene>
    <name evidence="1" type="ORF">Q619_VDC00013G0001</name>
</gene>
<sequence>NEGPGEIEVPVKMQVTRDWTERPHGALLQPKIELS</sequence>
<feature type="non-terminal residue" evidence="1">
    <location>
        <position position="1"/>
    </location>
</feature>
<dbReference type="EMBL" id="AZMJ01000013">
    <property type="protein sequence ID" value="ETJ02371.1"/>
    <property type="molecule type" value="Genomic_DNA"/>
</dbReference>
<evidence type="ECO:0000313" key="1">
    <source>
        <dbReference type="EMBL" id="ETJ02371.1"/>
    </source>
</evidence>
<dbReference type="Proteomes" id="UP000018855">
    <property type="component" value="Unassembled WGS sequence"/>
</dbReference>
<reference evidence="1 2" key="1">
    <citation type="submission" date="2013-12" db="EMBL/GenBank/DDBJ databases">
        <title>A Varibaculum cambriense genome reconstructed from a premature infant gut community with otherwise low bacterial novelty that shifts toward anaerobic metabolism during the third week of life.</title>
        <authorList>
            <person name="Brown C.T."/>
            <person name="Sharon I."/>
            <person name="Thomas B.C."/>
            <person name="Castelle C.J."/>
            <person name="Morowitz M.J."/>
            <person name="Banfield J.F."/>
        </authorList>
    </citation>
    <scope>NUCLEOTIDE SEQUENCE [LARGE SCALE GENOMIC DNA]</scope>
    <source>
        <strain evidence="2">DORA_11</strain>
    </source>
</reference>
<protein>
    <submittedName>
        <fullName evidence="1">Uncharacterized protein</fullName>
    </submittedName>
</protein>
<accession>W1V9N6</accession>
<dbReference type="AlphaFoldDB" id="W1V9N6"/>
<comment type="caution">
    <text evidence="1">The sequence shown here is derived from an EMBL/GenBank/DDBJ whole genome shotgun (WGS) entry which is preliminary data.</text>
</comment>
<proteinExistence type="predicted"/>